<gene>
    <name evidence="2" type="ORF">AVEN_264228_1</name>
</gene>
<name>A0A4Y2J241_ARAVE</name>
<accession>A0A4Y2J241</accession>
<keyword evidence="3" id="KW-1185">Reference proteome</keyword>
<evidence type="ECO:0000256" key="1">
    <source>
        <dbReference type="SAM" id="MobiDB-lite"/>
    </source>
</evidence>
<dbReference type="EMBL" id="BGPR01003124">
    <property type="protein sequence ID" value="GBM83985.1"/>
    <property type="molecule type" value="Genomic_DNA"/>
</dbReference>
<dbReference type="OrthoDB" id="10561313at2759"/>
<organism evidence="2 3">
    <name type="scientific">Araneus ventricosus</name>
    <name type="common">Orbweaver spider</name>
    <name type="synonym">Epeira ventricosa</name>
    <dbReference type="NCBI Taxonomy" id="182803"/>
    <lineage>
        <taxon>Eukaryota</taxon>
        <taxon>Metazoa</taxon>
        <taxon>Ecdysozoa</taxon>
        <taxon>Arthropoda</taxon>
        <taxon>Chelicerata</taxon>
        <taxon>Arachnida</taxon>
        <taxon>Araneae</taxon>
        <taxon>Araneomorphae</taxon>
        <taxon>Entelegynae</taxon>
        <taxon>Araneoidea</taxon>
        <taxon>Araneidae</taxon>
        <taxon>Araneus</taxon>
    </lineage>
</organism>
<dbReference type="AlphaFoldDB" id="A0A4Y2J241"/>
<proteinExistence type="predicted"/>
<sequence length="113" mass="12033">MVIPVGSMALAIPFHDLVMQKSCRALRGRRGSVSGGVGGSVRGGGATSSASPFFCMADRAFPKLPPMGSSQCVRLSTAGLSDRRRFESMRRGRGATQCAGATEDLNEKNRRER</sequence>
<evidence type="ECO:0000313" key="3">
    <source>
        <dbReference type="Proteomes" id="UP000499080"/>
    </source>
</evidence>
<reference evidence="2 3" key="1">
    <citation type="journal article" date="2019" name="Sci. Rep.">
        <title>Orb-weaving spider Araneus ventricosus genome elucidates the spidroin gene catalogue.</title>
        <authorList>
            <person name="Kono N."/>
            <person name="Nakamura H."/>
            <person name="Ohtoshi R."/>
            <person name="Moran D.A.P."/>
            <person name="Shinohara A."/>
            <person name="Yoshida Y."/>
            <person name="Fujiwara M."/>
            <person name="Mori M."/>
            <person name="Tomita M."/>
            <person name="Arakawa K."/>
        </authorList>
    </citation>
    <scope>NUCLEOTIDE SEQUENCE [LARGE SCALE GENOMIC DNA]</scope>
</reference>
<protein>
    <submittedName>
        <fullName evidence="2">Uncharacterized protein</fullName>
    </submittedName>
</protein>
<dbReference type="Proteomes" id="UP000499080">
    <property type="component" value="Unassembled WGS sequence"/>
</dbReference>
<comment type="caution">
    <text evidence="2">The sequence shown here is derived from an EMBL/GenBank/DDBJ whole genome shotgun (WGS) entry which is preliminary data.</text>
</comment>
<feature type="region of interest" description="Disordered" evidence="1">
    <location>
        <begin position="84"/>
        <end position="113"/>
    </location>
</feature>
<evidence type="ECO:0000313" key="2">
    <source>
        <dbReference type="EMBL" id="GBM83985.1"/>
    </source>
</evidence>